<evidence type="ECO:0000313" key="3">
    <source>
        <dbReference type="Proteomes" id="UP000650833"/>
    </source>
</evidence>
<dbReference type="OrthoDB" id="2233213at2759"/>
<keyword evidence="3" id="KW-1185">Reference proteome</keyword>
<protein>
    <submittedName>
        <fullName evidence="2">Uncharacterized protein</fullName>
    </submittedName>
</protein>
<evidence type="ECO:0000313" key="2">
    <source>
        <dbReference type="EMBL" id="KAG2203063.1"/>
    </source>
</evidence>
<feature type="non-terminal residue" evidence="2">
    <location>
        <position position="201"/>
    </location>
</feature>
<feature type="region of interest" description="Disordered" evidence="1">
    <location>
        <begin position="1"/>
        <end position="34"/>
    </location>
</feature>
<gene>
    <name evidence="2" type="ORF">INT46_009060</name>
</gene>
<evidence type="ECO:0000256" key="1">
    <source>
        <dbReference type="SAM" id="MobiDB-lite"/>
    </source>
</evidence>
<dbReference type="Proteomes" id="UP000650833">
    <property type="component" value="Unassembled WGS sequence"/>
</dbReference>
<reference evidence="2" key="1">
    <citation type="submission" date="2020-12" db="EMBL/GenBank/DDBJ databases">
        <title>Metabolic potential, ecology and presence of endohyphal bacteria is reflected in genomic diversity of Mucoromycotina.</title>
        <authorList>
            <person name="Muszewska A."/>
            <person name="Okrasinska A."/>
            <person name="Steczkiewicz K."/>
            <person name="Drgas O."/>
            <person name="Orlowska M."/>
            <person name="Perlinska-Lenart U."/>
            <person name="Aleksandrzak-Piekarczyk T."/>
            <person name="Szatraj K."/>
            <person name="Zielenkiewicz U."/>
            <person name="Pilsyk S."/>
            <person name="Malc E."/>
            <person name="Mieczkowski P."/>
            <person name="Kruszewska J.S."/>
            <person name="Biernat P."/>
            <person name="Pawlowska J."/>
        </authorList>
    </citation>
    <scope>NUCLEOTIDE SEQUENCE</scope>
    <source>
        <strain evidence="2">CBS 226.32</strain>
    </source>
</reference>
<proteinExistence type="predicted"/>
<feature type="compositionally biased region" description="Low complexity" evidence="1">
    <location>
        <begin position="1"/>
        <end position="13"/>
    </location>
</feature>
<name>A0A8H7V4H2_9FUNG</name>
<dbReference type="EMBL" id="JAEPRC010000241">
    <property type="protein sequence ID" value="KAG2203063.1"/>
    <property type="molecule type" value="Genomic_DNA"/>
</dbReference>
<dbReference type="AlphaFoldDB" id="A0A8H7V4H2"/>
<sequence length="201" mass="22318">MSSTANSPESTSSVVSPALSPVDPPVVDSNQVTAPESLEQMNLNPVVSGEDTEMVDALLQESCNTPNQLSIPDSTATTKNNPVDVLKKIIYHRDLYLSLMADMITTDSSEPKAVRQLCETREKIENLNKDINIMKNSIRLSKDKVSAAVHHSLSKVTSPAQGIRLNRQDLPKFQLKSSNNKYFPKEEAYESVNHFLRSFEK</sequence>
<organism evidence="2 3">
    <name type="scientific">Mucor plumbeus</name>
    <dbReference type="NCBI Taxonomy" id="97098"/>
    <lineage>
        <taxon>Eukaryota</taxon>
        <taxon>Fungi</taxon>
        <taxon>Fungi incertae sedis</taxon>
        <taxon>Mucoromycota</taxon>
        <taxon>Mucoromycotina</taxon>
        <taxon>Mucoromycetes</taxon>
        <taxon>Mucorales</taxon>
        <taxon>Mucorineae</taxon>
        <taxon>Mucoraceae</taxon>
        <taxon>Mucor</taxon>
    </lineage>
</organism>
<comment type="caution">
    <text evidence="2">The sequence shown here is derived from an EMBL/GenBank/DDBJ whole genome shotgun (WGS) entry which is preliminary data.</text>
</comment>
<accession>A0A8H7V4H2</accession>